<sequence>MNRGALYLVAIMDWHILAVLSWRLSNAMDTDFCIVAREEAMKRYGFPEIFNMDQGSQCTSQAFTQALKDAEVSIFMDGKGRWMDNAFIERLWRLREMGAPLPARVGNRHPGPAGDWKPGPLLQ</sequence>
<dbReference type="GO" id="GO:0003676">
    <property type="term" value="F:nucleic acid binding"/>
    <property type="evidence" value="ECO:0007669"/>
    <property type="project" value="InterPro"/>
</dbReference>
<accession>A0A7K3NKM6</accession>
<dbReference type="SUPFAM" id="SSF53098">
    <property type="entry name" value="Ribonuclease H-like"/>
    <property type="match status" value="1"/>
</dbReference>
<dbReference type="InterPro" id="IPR012337">
    <property type="entry name" value="RNaseH-like_sf"/>
</dbReference>
<dbReference type="Pfam" id="PF00665">
    <property type="entry name" value="rve"/>
    <property type="match status" value="1"/>
</dbReference>
<evidence type="ECO:0000313" key="3">
    <source>
        <dbReference type="EMBL" id="NDY56373.1"/>
    </source>
</evidence>
<evidence type="ECO:0000256" key="1">
    <source>
        <dbReference type="SAM" id="MobiDB-lite"/>
    </source>
</evidence>
<proteinExistence type="predicted"/>
<protein>
    <submittedName>
        <fullName evidence="3">DDE-type integrase/transposase/recombinase</fullName>
    </submittedName>
</protein>
<gene>
    <name evidence="3" type="ORF">G3N56_06400</name>
</gene>
<dbReference type="InterPro" id="IPR001584">
    <property type="entry name" value="Integrase_cat-core"/>
</dbReference>
<dbReference type="Proteomes" id="UP000469724">
    <property type="component" value="Unassembled WGS sequence"/>
</dbReference>
<dbReference type="EMBL" id="JAAGRQ010000018">
    <property type="protein sequence ID" value="NDY56373.1"/>
    <property type="molecule type" value="Genomic_DNA"/>
</dbReference>
<organism evidence="3 4">
    <name type="scientific">Desulfolutivibrio sulfodismutans</name>
    <dbReference type="NCBI Taxonomy" id="63561"/>
    <lineage>
        <taxon>Bacteria</taxon>
        <taxon>Pseudomonadati</taxon>
        <taxon>Thermodesulfobacteriota</taxon>
        <taxon>Desulfovibrionia</taxon>
        <taxon>Desulfovibrionales</taxon>
        <taxon>Desulfovibrionaceae</taxon>
        <taxon>Desulfolutivibrio</taxon>
    </lineage>
</organism>
<evidence type="ECO:0000259" key="2">
    <source>
        <dbReference type="Pfam" id="PF00665"/>
    </source>
</evidence>
<name>A0A7K3NKM6_9BACT</name>
<evidence type="ECO:0000313" key="4">
    <source>
        <dbReference type="Proteomes" id="UP000469724"/>
    </source>
</evidence>
<feature type="domain" description="Integrase catalytic" evidence="2">
    <location>
        <begin position="4"/>
        <end position="80"/>
    </location>
</feature>
<dbReference type="InterPro" id="IPR036397">
    <property type="entry name" value="RNaseH_sf"/>
</dbReference>
<dbReference type="AlphaFoldDB" id="A0A7K3NKM6"/>
<reference evidence="3 4" key="1">
    <citation type="submission" date="2020-02" db="EMBL/GenBank/DDBJ databases">
        <title>Comparative genomics of sulfur disproportionating microorganisms.</title>
        <authorList>
            <person name="Ward L.M."/>
            <person name="Bertran E."/>
            <person name="Johnston D.T."/>
        </authorList>
    </citation>
    <scope>NUCLEOTIDE SEQUENCE [LARGE SCALE GENOMIC DNA]</scope>
    <source>
        <strain evidence="3 4">DSM 3696</strain>
    </source>
</reference>
<feature type="region of interest" description="Disordered" evidence="1">
    <location>
        <begin position="103"/>
        <end position="123"/>
    </location>
</feature>
<dbReference type="Gene3D" id="3.30.420.10">
    <property type="entry name" value="Ribonuclease H-like superfamily/Ribonuclease H"/>
    <property type="match status" value="1"/>
</dbReference>
<keyword evidence="4" id="KW-1185">Reference proteome</keyword>
<comment type="caution">
    <text evidence="3">The sequence shown here is derived from an EMBL/GenBank/DDBJ whole genome shotgun (WGS) entry which is preliminary data.</text>
</comment>
<dbReference type="GO" id="GO:0015074">
    <property type="term" value="P:DNA integration"/>
    <property type="evidence" value="ECO:0007669"/>
    <property type="project" value="InterPro"/>
</dbReference>